<dbReference type="AlphaFoldDB" id="A0A0C1TWH0"/>
<keyword evidence="2" id="KW-1185">Reference proteome</keyword>
<dbReference type="Proteomes" id="UP000031366">
    <property type="component" value="Unassembled WGS sequence"/>
</dbReference>
<protein>
    <submittedName>
        <fullName evidence="1">Uncharacterized protein</fullName>
    </submittedName>
</protein>
<evidence type="ECO:0000313" key="1">
    <source>
        <dbReference type="EMBL" id="KIE45054.1"/>
    </source>
</evidence>
<reference evidence="1 2" key="1">
    <citation type="journal article" date="2015" name="Infect. Genet. Evol.">
        <title>Genomic sequences of six botulinum neurotoxin-producing strains representing three clostridial species illustrate the mobility and diversity of botulinum neurotoxin genes.</title>
        <authorList>
            <person name="Smith T.J."/>
            <person name="Hill K.K."/>
            <person name="Xie G."/>
            <person name="Foley B.T."/>
            <person name="Williamson C.H."/>
            <person name="Foster J.T."/>
            <person name="Johnson S.L."/>
            <person name="Chertkov O."/>
            <person name="Teshima H."/>
            <person name="Gibbons H.S."/>
            <person name="Johnsky L.A."/>
            <person name="Karavis M.A."/>
            <person name="Smith L.A."/>
        </authorList>
    </citation>
    <scope>NUCLEOTIDE SEQUENCE [LARGE SCALE GENOMIC DNA]</scope>
    <source>
        <strain evidence="1 2">CDC 2741</strain>
    </source>
</reference>
<accession>A0A0C1TWH0</accession>
<dbReference type="EMBL" id="AYSO01000020">
    <property type="protein sequence ID" value="KIE45054.1"/>
    <property type="molecule type" value="Genomic_DNA"/>
</dbReference>
<organism evidence="1 2">
    <name type="scientific">Clostridium argentinense CDC 2741</name>
    <dbReference type="NCBI Taxonomy" id="1418104"/>
    <lineage>
        <taxon>Bacteria</taxon>
        <taxon>Bacillati</taxon>
        <taxon>Bacillota</taxon>
        <taxon>Clostridia</taxon>
        <taxon>Eubacteriales</taxon>
        <taxon>Clostridiaceae</taxon>
        <taxon>Clostridium</taxon>
    </lineage>
</organism>
<gene>
    <name evidence="1" type="ORF">U732_111</name>
</gene>
<comment type="caution">
    <text evidence="1">The sequence shown here is derived from an EMBL/GenBank/DDBJ whole genome shotgun (WGS) entry which is preliminary data.</text>
</comment>
<sequence length="62" mass="7304">MKKEYYLKYDINMKNGCIPKGTKTIFLRSEKEGAVLYLKVIEGPYNKKNLRVYKSEAIEILE</sequence>
<proteinExistence type="predicted"/>
<dbReference type="RefSeq" id="WP_039635784.1">
    <property type="nucleotide sequence ID" value="NZ_AYSO01000020.1"/>
</dbReference>
<evidence type="ECO:0000313" key="2">
    <source>
        <dbReference type="Proteomes" id="UP000031366"/>
    </source>
</evidence>
<name>A0A0C1TWH0_9CLOT</name>